<comment type="caution">
    <text evidence="1">The sequence shown here is derived from an EMBL/GenBank/DDBJ whole genome shotgun (WGS) entry which is preliminary data.</text>
</comment>
<keyword evidence="2" id="KW-1185">Reference proteome</keyword>
<protein>
    <recommendedName>
        <fullName evidence="3">Mutator family transposase</fullName>
    </recommendedName>
</protein>
<dbReference type="AlphaFoldDB" id="A0A2V3TQ38"/>
<sequence>MKTPITTAAVTPSALVDEAVDEVRASFERLCLTAGLATLTGMMEEDAARLCGPRHGRSKDREGHRWGRARGKIGFHGGKVEVERPRVRARDGGEMTLPSWTAAVDEDLLGRWALNLMLMNVSTRTFGRAVRLPGGDIPAARGAGVTKSAVSRRFVALSAEKMKAWMRAALLAHQARAVGAGLDPARDAA</sequence>
<gene>
    <name evidence="1" type="ORF">C7450_12910</name>
</gene>
<accession>A0A2V3TQ38</accession>
<evidence type="ECO:0008006" key="3">
    <source>
        <dbReference type="Google" id="ProtNLM"/>
    </source>
</evidence>
<proteinExistence type="predicted"/>
<dbReference type="EMBL" id="QJJK01000029">
    <property type="protein sequence ID" value="PXW50281.1"/>
    <property type="molecule type" value="Genomic_DNA"/>
</dbReference>
<evidence type="ECO:0000313" key="2">
    <source>
        <dbReference type="Proteomes" id="UP000248021"/>
    </source>
</evidence>
<name>A0A2V3TQ38_9HYPH</name>
<organism evidence="1 2">
    <name type="scientific">Chelatococcus asaccharovorans</name>
    <dbReference type="NCBI Taxonomy" id="28210"/>
    <lineage>
        <taxon>Bacteria</taxon>
        <taxon>Pseudomonadati</taxon>
        <taxon>Pseudomonadota</taxon>
        <taxon>Alphaproteobacteria</taxon>
        <taxon>Hyphomicrobiales</taxon>
        <taxon>Chelatococcaceae</taxon>
        <taxon>Chelatococcus</taxon>
    </lineage>
</organism>
<reference evidence="1 2" key="1">
    <citation type="submission" date="2018-05" db="EMBL/GenBank/DDBJ databases">
        <title>Genomic Encyclopedia of Type Strains, Phase IV (KMG-IV): sequencing the most valuable type-strain genomes for metagenomic binning, comparative biology and taxonomic classification.</title>
        <authorList>
            <person name="Goeker M."/>
        </authorList>
    </citation>
    <scope>NUCLEOTIDE SEQUENCE [LARGE SCALE GENOMIC DNA]</scope>
    <source>
        <strain evidence="1 2">DSM 6462</strain>
    </source>
</reference>
<evidence type="ECO:0000313" key="1">
    <source>
        <dbReference type="EMBL" id="PXW50281.1"/>
    </source>
</evidence>
<dbReference type="Proteomes" id="UP000248021">
    <property type="component" value="Unassembled WGS sequence"/>
</dbReference>